<evidence type="ECO:0000313" key="6">
    <source>
        <dbReference type="EMBL" id="RDW99478.1"/>
    </source>
</evidence>
<name>A0A3D8TMI5_9LIST</name>
<dbReference type="SUPFAM" id="SSF64288">
    <property type="entry name" value="Chorismate lyase-like"/>
    <property type="match status" value="1"/>
</dbReference>
<dbReference type="Pfam" id="PF00392">
    <property type="entry name" value="GntR"/>
    <property type="match status" value="1"/>
</dbReference>
<dbReference type="SMART" id="SM00345">
    <property type="entry name" value="HTH_GNTR"/>
    <property type="match status" value="1"/>
</dbReference>
<accession>A0A3D8TMI5</accession>
<dbReference type="SUPFAM" id="SSF46785">
    <property type="entry name" value="Winged helix' DNA-binding domain"/>
    <property type="match status" value="1"/>
</dbReference>
<dbReference type="Proteomes" id="UP000257055">
    <property type="component" value="Unassembled WGS sequence"/>
</dbReference>
<dbReference type="GO" id="GO:0003700">
    <property type="term" value="F:DNA-binding transcription factor activity"/>
    <property type="evidence" value="ECO:0007669"/>
    <property type="project" value="InterPro"/>
</dbReference>
<dbReference type="Gene3D" id="1.10.10.10">
    <property type="entry name" value="Winged helix-like DNA-binding domain superfamily/Winged helix DNA-binding domain"/>
    <property type="match status" value="1"/>
</dbReference>
<dbReference type="GO" id="GO:0045892">
    <property type="term" value="P:negative regulation of DNA-templated transcription"/>
    <property type="evidence" value="ECO:0007669"/>
    <property type="project" value="TreeGrafter"/>
</dbReference>
<dbReference type="GO" id="GO:0003677">
    <property type="term" value="F:DNA binding"/>
    <property type="evidence" value="ECO:0007669"/>
    <property type="project" value="UniProtKB-KW"/>
</dbReference>
<keyword evidence="7" id="KW-1185">Reference proteome</keyword>
<keyword evidence="2" id="KW-0805">Transcription regulation</keyword>
<reference evidence="7" key="1">
    <citation type="submission" date="2015-04" db="EMBL/GenBank/DDBJ databases">
        <authorList>
            <person name="Schardt J."/>
            <person name="Mueller-Herbst S."/>
            <person name="Scherer S."/>
            <person name="Huptas C."/>
        </authorList>
    </citation>
    <scope>NUCLEOTIDE SEQUENCE [LARGE SCALE GENOMIC DNA]</scope>
    <source>
        <strain evidence="7">Kiel-L1</strain>
    </source>
</reference>
<gene>
    <name evidence="6" type="ORF">UR08_11660</name>
</gene>
<dbReference type="AlphaFoldDB" id="A0A3D8TMI5"/>
<dbReference type="Pfam" id="PF07702">
    <property type="entry name" value="UTRA"/>
    <property type="match status" value="1"/>
</dbReference>
<dbReference type="RefSeq" id="WP_115753867.1">
    <property type="nucleotide sequence ID" value="NZ_LARY01000003.1"/>
</dbReference>
<evidence type="ECO:0000313" key="7">
    <source>
        <dbReference type="Proteomes" id="UP000257055"/>
    </source>
</evidence>
<organism evidence="6 7">
    <name type="scientific">Listeria kieliensis</name>
    <dbReference type="NCBI Taxonomy" id="1621700"/>
    <lineage>
        <taxon>Bacteria</taxon>
        <taxon>Bacillati</taxon>
        <taxon>Bacillota</taxon>
        <taxon>Bacilli</taxon>
        <taxon>Bacillales</taxon>
        <taxon>Listeriaceae</taxon>
        <taxon>Listeria</taxon>
    </lineage>
</organism>
<dbReference type="SMART" id="SM00866">
    <property type="entry name" value="UTRA"/>
    <property type="match status" value="1"/>
</dbReference>
<protein>
    <submittedName>
        <fullName evidence="6">GntR family transcriptional regulator</fullName>
    </submittedName>
</protein>
<keyword evidence="3" id="KW-0238">DNA-binding</keyword>
<dbReference type="PANTHER" id="PTHR44846">
    <property type="entry name" value="MANNOSYL-D-GLYCERATE TRANSPORT/METABOLISM SYSTEM REPRESSOR MNGR-RELATED"/>
    <property type="match status" value="1"/>
</dbReference>
<dbReference type="FunFam" id="3.40.1410.10:FF:000008">
    <property type="entry name" value="Transcriptional regulator, GntR family"/>
    <property type="match status" value="1"/>
</dbReference>
<dbReference type="InterPro" id="IPR000524">
    <property type="entry name" value="Tscrpt_reg_HTH_GntR"/>
</dbReference>
<sequence length="239" mass="27694">MPKYEEIANILRERIQSGEYPTDSFMPNQVVLVDEFGVSRMTIKKAINILTMEGLVYSQRGSGTKVLNHPFLKDKNLSYLKDYQGLSNDFENTSHDLVSEPIDFTVEFPDEVVQERLMISDSHPVYNIFRLRILDGKPFVLEHTYMPVDLVPGLTKIHIRHSIYSYLKKELGIKFAGAYRTISADKSSSDDQKYLNCGEHDPILEIKQVIYQKDGRPIEFSRSRNRFDVRAYSYLDIQV</sequence>
<feature type="domain" description="HTH gntR-type" evidence="5">
    <location>
        <begin position="1"/>
        <end position="69"/>
    </location>
</feature>
<dbReference type="PANTHER" id="PTHR44846:SF5">
    <property type="entry name" value="HTH-TYPE TRANSCRIPTIONAL REGULATOR GMUR"/>
    <property type="match status" value="1"/>
</dbReference>
<dbReference type="InterPro" id="IPR011663">
    <property type="entry name" value="UTRA"/>
</dbReference>
<dbReference type="InterPro" id="IPR036388">
    <property type="entry name" value="WH-like_DNA-bd_sf"/>
</dbReference>
<dbReference type="InterPro" id="IPR050679">
    <property type="entry name" value="Bact_HTH_transcr_reg"/>
</dbReference>
<evidence type="ECO:0000256" key="2">
    <source>
        <dbReference type="ARBA" id="ARBA00023015"/>
    </source>
</evidence>
<dbReference type="PROSITE" id="PS50949">
    <property type="entry name" value="HTH_GNTR"/>
    <property type="match status" value="1"/>
</dbReference>
<dbReference type="InterPro" id="IPR036390">
    <property type="entry name" value="WH_DNA-bd_sf"/>
</dbReference>
<keyword evidence="4" id="KW-0804">Transcription</keyword>
<dbReference type="CDD" id="cd07377">
    <property type="entry name" value="WHTH_GntR"/>
    <property type="match status" value="1"/>
</dbReference>
<evidence type="ECO:0000256" key="3">
    <source>
        <dbReference type="ARBA" id="ARBA00023125"/>
    </source>
</evidence>
<evidence type="ECO:0000259" key="5">
    <source>
        <dbReference type="PROSITE" id="PS50949"/>
    </source>
</evidence>
<dbReference type="PRINTS" id="PR00035">
    <property type="entry name" value="HTHGNTR"/>
</dbReference>
<dbReference type="EMBL" id="LARY01000003">
    <property type="protein sequence ID" value="RDW99478.1"/>
    <property type="molecule type" value="Genomic_DNA"/>
</dbReference>
<keyword evidence="1" id="KW-0678">Repressor</keyword>
<evidence type="ECO:0000256" key="4">
    <source>
        <dbReference type="ARBA" id="ARBA00023163"/>
    </source>
</evidence>
<dbReference type="Gene3D" id="3.40.1410.10">
    <property type="entry name" value="Chorismate lyase-like"/>
    <property type="match status" value="1"/>
</dbReference>
<proteinExistence type="predicted"/>
<evidence type="ECO:0000256" key="1">
    <source>
        <dbReference type="ARBA" id="ARBA00022491"/>
    </source>
</evidence>
<dbReference type="InterPro" id="IPR028978">
    <property type="entry name" value="Chorismate_lyase_/UTRA_dom_sf"/>
</dbReference>
<comment type="caution">
    <text evidence="6">The sequence shown here is derived from an EMBL/GenBank/DDBJ whole genome shotgun (WGS) entry which is preliminary data.</text>
</comment>